<dbReference type="EMBL" id="SMSJ01000030">
    <property type="protein sequence ID" value="TDH60854.1"/>
    <property type="molecule type" value="Genomic_DNA"/>
</dbReference>
<accession>A0A4R5QCK8</accession>
<name>A0A4R5QCK8_9PROT</name>
<feature type="transmembrane region" description="Helical" evidence="1">
    <location>
        <begin position="215"/>
        <end position="238"/>
    </location>
</feature>
<feature type="transmembrane region" description="Helical" evidence="1">
    <location>
        <begin position="258"/>
        <end position="284"/>
    </location>
</feature>
<keyword evidence="3" id="KW-1185">Reference proteome</keyword>
<feature type="transmembrane region" description="Helical" evidence="1">
    <location>
        <begin position="336"/>
        <end position="356"/>
    </location>
</feature>
<feature type="transmembrane region" description="Helical" evidence="1">
    <location>
        <begin position="178"/>
        <end position="203"/>
    </location>
</feature>
<evidence type="ECO:0000313" key="2">
    <source>
        <dbReference type="EMBL" id="TDH60854.1"/>
    </source>
</evidence>
<feature type="transmembrane region" description="Helical" evidence="1">
    <location>
        <begin position="148"/>
        <end position="166"/>
    </location>
</feature>
<protein>
    <recommendedName>
        <fullName evidence="4">YfhO family protein</fullName>
    </recommendedName>
</protein>
<feature type="transmembrane region" description="Helical" evidence="1">
    <location>
        <begin position="98"/>
        <end position="117"/>
    </location>
</feature>
<reference evidence="2 3" key="1">
    <citation type="journal article" date="2016" name="J. Microbiol.">
        <title>Dankookia rubra gen. nov., sp. nov., an alphaproteobacterium isolated from sediment of a shallow stream.</title>
        <authorList>
            <person name="Kim W.H."/>
            <person name="Kim D.H."/>
            <person name="Kang K."/>
            <person name="Ahn T.Y."/>
        </authorList>
    </citation>
    <scope>NUCLEOTIDE SEQUENCE [LARGE SCALE GENOMIC DNA]</scope>
    <source>
        <strain evidence="2 3">JCM30602</strain>
    </source>
</reference>
<evidence type="ECO:0008006" key="4">
    <source>
        <dbReference type="Google" id="ProtNLM"/>
    </source>
</evidence>
<evidence type="ECO:0000256" key="1">
    <source>
        <dbReference type="SAM" id="Phobius"/>
    </source>
</evidence>
<feature type="transmembrane region" description="Helical" evidence="1">
    <location>
        <begin position="363"/>
        <end position="384"/>
    </location>
</feature>
<dbReference type="OrthoDB" id="7889025at2"/>
<keyword evidence="1" id="KW-0472">Membrane</keyword>
<organism evidence="2 3">
    <name type="scientific">Dankookia rubra</name>
    <dbReference type="NCBI Taxonomy" id="1442381"/>
    <lineage>
        <taxon>Bacteria</taxon>
        <taxon>Pseudomonadati</taxon>
        <taxon>Pseudomonadota</taxon>
        <taxon>Alphaproteobacteria</taxon>
        <taxon>Acetobacterales</taxon>
        <taxon>Roseomonadaceae</taxon>
        <taxon>Dankookia</taxon>
    </lineage>
</organism>
<proteinExistence type="predicted"/>
<sequence>MSLRFGLVLLACVVGLAALSPGLGVPVPGTYLGRDADFAIMALQMLSASWAEGVFWPRWLMDTSFGLGGTTYYSYPPLAHWAAAALARATRLDAAPTLGLAMALWRLLAVGTAFLWLRRHVPAGPALAGATFAALLPYAALVDPWLRFAYGETAAIALLPLLLLALDRLAAGSRAQGLVGAALAYAALALTNLPVCCLAAHLGPLYAWGLGGRRAMLRCVLAGGLGAALAAAFLLPALGLLAHANAASLFNDSWTENLMLFTGITGKLAVIWGATLLAAGLGLLLLRDAAPRAAWRAPGLPRALAVLLLGALALTCVISLPLWLTMPQLTAVEHPWRSNALLGTAVAGIAALACAARPRPRSLLAAGLGLALLPPAYLAGVVALGHPAWPKFLPAAQRLDFARNYSGAYSWEHVPAEAAAAGWVAIIAGHPDPWPRPPLPAGAERIPGGFHLPRATGPVALPQFFFPAWQAADPLGPLPLRPTLEGFLELAPDRPAVDITVTIRPTRWEGLGWAVSAATAFGLLLLSLPKLRPSQLRLPALRPVAAIRGGTAGTKRV</sequence>
<keyword evidence="1" id="KW-0812">Transmembrane</keyword>
<comment type="caution">
    <text evidence="2">The sequence shown here is derived from an EMBL/GenBank/DDBJ whole genome shotgun (WGS) entry which is preliminary data.</text>
</comment>
<feature type="transmembrane region" description="Helical" evidence="1">
    <location>
        <begin position="123"/>
        <end position="141"/>
    </location>
</feature>
<dbReference type="RefSeq" id="WP_133290332.1">
    <property type="nucleotide sequence ID" value="NZ_SMSJ01000030.1"/>
</dbReference>
<dbReference type="AlphaFoldDB" id="A0A4R5QCK8"/>
<evidence type="ECO:0000313" key="3">
    <source>
        <dbReference type="Proteomes" id="UP000295096"/>
    </source>
</evidence>
<dbReference type="Proteomes" id="UP000295096">
    <property type="component" value="Unassembled WGS sequence"/>
</dbReference>
<feature type="transmembrane region" description="Helical" evidence="1">
    <location>
        <begin position="304"/>
        <end position="324"/>
    </location>
</feature>
<gene>
    <name evidence="2" type="ORF">E2C06_19725</name>
</gene>
<keyword evidence="1" id="KW-1133">Transmembrane helix</keyword>